<proteinExistence type="predicted"/>
<dbReference type="AlphaFoldDB" id="A0A8D8AYZ3"/>
<evidence type="ECO:0000313" key="2">
    <source>
        <dbReference type="EMBL" id="CAG6464825.1"/>
    </source>
</evidence>
<reference evidence="2" key="1">
    <citation type="submission" date="2021-05" db="EMBL/GenBank/DDBJ databases">
        <authorList>
            <person name="Alioto T."/>
            <person name="Alioto T."/>
            <person name="Gomez Garrido J."/>
        </authorList>
    </citation>
    <scope>NUCLEOTIDE SEQUENCE</scope>
</reference>
<name>A0A8D8AYZ3_CULPI</name>
<dbReference type="EMBL" id="HBUE01051868">
    <property type="protein sequence ID" value="CAG6464825.1"/>
    <property type="molecule type" value="Transcribed_RNA"/>
</dbReference>
<evidence type="ECO:0000256" key="1">
    <source>
        <dbReference type="SAM" id="MobiDB-lite"/>
    </source>
</evidence>
<feature type="compositionally biased region" description="Polar residues" evidence="1">
    <location>
        <begin position="86"/>
        <end position="107"/>
    </location>
</feature>
<sequence>MSRGRVPAAGMTEPDTAGSTGRRATDTLRPTAVVQADRRTTRPALPPAGTAEVALRGPLVRTEWAAPGAIRTRSTSRRADPAWWPCSTSASTRPRRNCTTSLSSLAR</sequence>
<protein>
    <submittedName>
        <fullName evidence="2">(northern house mosquito) hypothetical protein</fullName>
    </submittedName>
</protein>
<organism evidence="2">
    <name type="scientific">Culex pipiens</name>
    <name type="common">House mosquito</name>
    <dbReference type="NCBI Taxonomy" id="7175"/>
    <lineage>
        <taxon>Eukaryota</taxon>
        <taxon>Metazoa</taxon>
        <taxon>Ecdysozoa</taxon>
        <taxon>Arthropoda</taxon>
        <taxon>Hexapoda</taxon>
        <taxon>Insecta</taxon>
        <taxon>Pterygota</taxon>
        <taxon>Neoptera</taxon>
        <taxon>Endopterygota</taxon>
        <taxon>Diptera</taxon>
        <taxon>Nematocera</taxon>
        <taxon>Culicoidea</taxon>
        <taxon>Culicidae</taxon>
        <taxon>Culicinae</taxon>
        <taxon>Culicini</taxon>
        <taxon>Culex</taxon>
        <taxon>Culex</taxon>
    </lineage>
</organism>
<dbReference type="EMBL" id="HBUE01051877">
    <property type="protein sequence ID" value="CAG6464838.1"/>
    <property type="molecule type" value="Transcribed_RNA"/>
</dbReference>
<feature type="region of interest" description="Disordered" evidence="1">
    <location>
        <begin position="1"/>
        <end position="50"/>
    </location>
</feature>
<dbReference type="EMBL" id="HBUE01051874">
    <property type="protein sequence ID" value="CAG6464832.1"/>
    <property type="molecule type" value="Transcribed_RNA"/>
</dbReference>
<feature type="region of interest" description="Disordered" evidence="1">
    <location>
        <begin position="65"/>
        <end position="107"/>
    </location>
</feature>
<accession>A0A8D8AYZ3</accession>